<evidence type="ECO:0000313" key="1">
    <source>
        <dbReference type="EMBL" id="MBA0811428.1"/>
    </source>
</evidence>
<protein>
    <submittedName>
        <fullName evidence="1">Uncharacterized protein</fullName>
    </submittedName>
</protein>
<organism evidence="1 2">
    <name type="scientific">Gossypium harknessii</name>
    <dbReference type="NCBI Taxonomy" id="34285"/>
    <lineage>
        <taxon>Eukaryota</taxon>
        <taxon>Viridiplantae</taxon>
        <taxon>Streptophyta</taxon>
        <taxon>Embryophyta</taxon>
        <taxon>Tracheophyta</taxon>
        <taxon>Spermatophyta</taxon>
        <taxon>Magnoliopsida</taxon>
        <taxon>eudicotyledons</taxon>
        <taxon>Gunneridae</taxon>
        <taxon>Pentapetalae</taxon>
        <taxon>rosids</taxon>
        <taxon>malvids</taxon>
        <taxon>Malvales</taxon>
        <taxon>Malvaceae</taxon>
        <taxon>Malvoideae</taxon>
        <taxon>Gossypium</taxon>
    </lineage>
</organism>
<dbReference type="AlphaFoldDB" id="A0A7J9HP78"/>
<dbReference type="Proteomes" id="UP000593560">
    <property type="component" value="Unassembled WGS sequence"/>
</dbReference>
<dbReference type="EMBL" id="JABFAD010000010">
    <property type="protein sequence ID" value="MBA0811428.1"/>
    <property type="molecule type" value="Genomic_DNA"/>
</dbReference>
<keyword evidence="2" id="KW-1185">Reference proteome</keyword>
<accession>A0A7J9HP78</accession>
<name>A0A7J9HP78_9ROSI</name>
<reference evidence="1 2" key="1">
    <citation type="journal article" date="2019" name="Genome Biol. Evol.">
        <title>Insights into the evolution of the New World diploid cottons (Gossypium, subgenus Houzingenia) based on genome sequencing.</title>
        <authorList>
            <person name="Grover C.E."/>
            <person name="Arick M.A. 2nd"/>
            <person name="Thrash A."/>
            <person name="Conover J.L."/>
            <person name="Sanders W.S."/>
            <person name="Peterson D.G."/>
            <person name="Frelichowski J.E."/>
            <person name="Scheffler J.A."/>
            <person name="Scheffler B.E."/>
            <person name="Wendel J.F."/>
        </authorList>
    </citation>
    <scope>NUCLEOTIDE SEQUENCE [LARGE SCALE GENOMIC DNA]</scope>
    <source>
        <strain evidence="1">0</strain>
        <tissue evidence="1">Leaf</tissue>
    </source>
</reference>
<comment type="caution">
    <text evidence="1">The sequence shown here is derived from an EMBL/GenBank/DDBJ whole genome shotgun (WGS) entry which is preliminary data.</text>
</comment>
<dbReference type="OrthoDB" id="10300033at2759"/>
<sequence>MVPRQWEICFILDGSLDWTVCFERQIPQTFFLALKKNITVDEAWDGLHKGERFFKRDLFEQERGSAMELWQIFKGISLNENKADQLMWEVDSKGKCTVKKVVFSLDCEVLWRIKRCGFLSFGSYAFQQRCNASYGCYSKMVYLQNAYLRDRGIPTVNEPLLVVSGLGWWHEPWFENGWLKGGNILSLQMEESSLHFYFMHCIQSEERLGGWSGEFKDGVGRLLGLIYGPLEWMGLFAAECKAVRRQKLVTGLPTDDTV</sequence>
<gene>
    <name evidence="1" type="ORF">Gohar_003325</name>
</gene>
<evidence type="ECO:0000313" key="2">
    <source>
        <dbReference type="Proteomes" id="UP000593560"/>
    </source>
</evidence>
<proteinExistence type="predicted"/>